<evidence type="ECO:0000313" key="5">
    <source>
        <dbReference type="Proteomes" id="UP000250140"/>
    </source>
</evidence>
<dbReference type="OrthoDB" id="2735536at2759"/>
<accession>A0A8E2EXX0</accession>
<evidence type="ECO:0000313" key="4">
    <source>
        <dbReference type="EMBL" id="OCL06388.1"/>
    </source>
</evidence>
<proteinExistence type="inferred from homology"/>
<evidence type="ECO:0000256" key="1">
    <source>
        <dbReference type="ARBA" id="ARBA00023002"/>
    </source>
</evidence>
<protein>
    <submittedName>
        <fullName evidence="4">NAD(P)-binding protein</fullName>
    </submittedName>
</protein>
<dbReference type="InterPro" id="IPR001509">
    <property type="entry name" value="Epimerase_deHydtase"/>
</dbReference>
<dbReference type="Pfam" id="PF01370">
    <property type="entry name" value="Epimerase"/>
    <property type="match status" value="1"/>
</dbReference>
<dbReference type="PANTHER" id="PTHR10366">
    <property type="entry name" value="NAD DEPENDENT EPIMERASE/DEHYDRATASE"/>
    <property type="match status" value="1"/>
</dbReference>
<dbReference type="EMBL" id="KV750078">
    <property type="protein sequence ID" value="OCL06388.1"/>
    <property type="molecule type" value="Genomic_DNA"/>
</dbReference>
<evidence type="ECO:0000256" key="2">
    <source>
        <dbReference type="ARBA" id="ARBA00023445"/>
    </source>
</evidence>
<dbReference type="InterPro" id="IPR036291">
    <property type="entry name" value="NAD(P)-bd_dom_sf"/>
</dbReference>
<dbReference type="GO" id="GO:0016616">
    <property type="term" value="F:oxidoreductase activity, acting on the CH-OH group of donors, NAD or NADP as acceptor"/>
    <property type="evidence" value="ECO:0007669"/>
    <property type="project" value="TreeGrafter"/>
</dbReference>
<comment type="similarity">
    <text evidence="2">Belongs to the NAD(P)-dependent epimerase/dehydratase family. Dihydroflavonol-4-reductase subfamily.</text>
</comment>
<dbReference type="InterPro" id="IPR050425">
    <property type="entry name" value="NAD(P)_dehydrat-like"/>
</dbReference>
<reference evidence="4 5" key="1">
    <citation type="journal article" date="2016" name="Nat. Commun.">
        <title>Ectomycorrhizal ecology is imprinted in the genome of the dominant symbiotic fungus Cenococcum geophilum.</title>
        <authorList>
            <consortium name="DOE Joint Genome Institute"/>
            <person name="Peter M."/>
            <person name="Kohler A."/>
            <person name="Ohm R.A."/>
            <person name="Kuo A."/>
            <person name="Krutzmann J."/>
            <person name="Morin E."/>
            <person name="Arend M."/>
            <person name="Barry K.W."/>
            <person name="Binder M."/>
            <person name="Choi C."/>
            <person name="Clum A."/>
            <person name="Copeland A."/>
            <person name="Grisel N."/>
            <person name="Haridas S."/>
            <person name="Kipfer T."/>
            <person name="LaButti K."/>
            <person name="Lindquist E."/>
            <person name="Lipzen A."/>
            <person name="Maire R."/>
            <person name="Meier B."/>
            <person name="Mihaltcheva S."/>
            <person name="Molinier V."/>
            <person name="Murat C."/>
            <person name="Poggeler S."/>
            <person name="Quandt C.A."/>
            <person name="Sperisen C."/>
            <person name="Tritt A."/>
            <person name="Tisserant E."/>
            <person name="Crous P.W."/>
            <person name="Henrissat B."/>
            <person name="Nehls U."/>
            <person name="Egli S."/>
            <person name="Spatafora J.W."/>
            <person name="Grigoriev I.V."/>
            <person name="Martin F.M."/>
        </authorList>
    </citation>
    <scope>NUCLEOTIDE SEQUENCE [LARGE SCALE GENOMIC DNA]</scope>
    <source>
        <strain evidence="4 5">CBS 207.34</strain>
    </source>
</reference>
<keyword evidence="1" id="KW-0560">Oxidoreductase</keyword>
<dbReference type="SUPFAM" id="SSF51735">
    <property type="entry name" value="NAD(P)-binding Rossmann-fold domains"/>
    <property type="match status" value="1"/>
</dbReference>
<feature type="domain" description="NAD-dependent epimerase/dehydratase" evidence="3">
    <location>
        <begin position="6"/>
        <end position="257"/>
    </location>
</feature>
<dbReference type="Proteomes" id="UP000250140">
    <property type="component" value="Unassembled WGS sequence"/>
</dbReference>
<dbReference type="PANTHER" id="PTHR10366:SF564">
    <property type="entry name" value="STEROL-4-ALPHA-CARBOXYLATE 3-DEHYDROGENASE, DECARBOXYLATING"/>
    <property type="match status" value="1"/>
</dbReference>
<evidence type="ECO:0000259" key="3">
    <source>
        <dbReference type="Pfam" id="PF01370"/>
    </source>
</evidence>
<dbReference type="AlphaFoldDB" id="A0A8E2EXX0"/>
<sequence>MPSDLILITGVTGHLGFRTLILALQAGYRVRAAVRSQSKAETILSNPVFKTLNRSSQLSFIIVPDLTVSGAYDEAVKGVNHVIHIASPITNGQTAPEEFQEKLITPAVKGTIGMLESAQKTNTVSRIVITSSVVAQIPVADFMGRPDYVVEASTRTATPTGPFNNEFEAYAASKVTALNKTEKWIADRQPSFSVVHIHPSFIIGRDDLITRSQNVMTGTNAVPLRVVLGNDAPYPTPGLSVHNDDVARAHVLALDRTIQGNESFILSYNPEGTFDGTTWQNATDIVAREFPEAVAEGLLPNSGKIQTIPLRYDTRKTEEVFGFKHQSYVEQVKSVVGHYLELVAQE</sequence>
<name>A0A8E2EXX0_9PEZI</name>
<gene>
    <name evidence="4" type="ORF">AOQ84DRAFT_355497</name>
</gene>
<organism evidence="4 5">
    <name type="scientific">Glonium stellatum</name>
    <dbReference type="NCBI Taxonomy" id="574774"/>
    <lineage>
        <taxon>Eukaryota</taxon>
        <taxon>Fungi</taxon>
        <taxon>Dikarya</taxon>
        <taxon>Ascomycota</taxon>
        <taxon>Pezizomycotina</taxon>
        <taxon>Dothideomycetes</taxon>
        <taxon>Pleosporomycetidae</taxon>
        <taxon>Gloniales</taxon>
        <taxon>Gloniaceae</taxon>
        <taxon>Glonium</taxon>
    </lineage>
</organism>
<dbReference type="Gene3D" id="3.40.50.720">
    <property type="entry name" value="NAD(P)-binding Rossmann-like Domain"/>
    <property type="match status" value="1"/>
</dbReference>
<keyword evidence="5" id="KW-1185">Reference proteome</keyword>